<protein>
    <submittedName>
        <fullName evidence="4">Aldehyde dehydrogenase</fullName>
    </submittedName>
</protein>
<dbReference type="Gene3D" id="3.40.605.10">
    <property type="entry name" value="Aldehyde Dehydrogenase, Chain A, domain 1"/>
    <property type="match status" value="1"/>
</dbReference>
<dbReference type="Proteomes" id="UP000030364">
    <property type="component" value="Unassembled WGS sequence"/>
</dbReference>
<dbReference type="FunFam" id="3.40.605.10:FF:000007">
    <property type="entry name" value="NAD/NADP-dependent betaine aldehyde dehydrogenase"/>
    <property type="match status" value="1"/>
</dbReference>
<dbReference type="Gene3D" id="3.40.309.10">
    <property type="entry name" value="Aldehyde Dehydrogenase, Chain A, domain 2"/>
    <property type="match status" value="1"/>
</dbReference>
<gene>
    <name evidence="4" type="ORF">THFILI_11765</name>
</gene>
<dbReference type="InterPro" id="IPR016160">
    <property type="entry name" value="Ald_DH_CS_CYS"/>
</dbReference>
<dbReference type="CDD" id="cd07078">
    <property type="entry name" value="ALDH"/>
    <property type="match status" value="1"/>
</dbReference>
<accession>A0A0A2WUS7</accession>
<dbReference type="STRING" id="276.THFILI_11765"/>
<dbReference type="RefSeq" id="WP_038062318.1">
    <property type="nucleotide sequence ID" value="NZ_JPSL02000040.1"/>
</dbReference>
<feature type="domain" description="Aldehyde dehydrogenase" evidence="3">
    <location>
        <begin position="10"/>
        <end position="477"/>
    </location>
</feature>
<dbReference type="InterPro" id="IPR015590">
    <property type="entry name" value="Aldehyde_DH_dom"/>
</dbReference>
<dbReference type="EMBL" id="JPSL02000040">
    <property type="protein sequence ID" value="KGQ22527.1"/>
    <property type="molecule type" value="Genomic_DNA"/>
</dbReference>
<dbReference type="AlphaFoldDB" id="A0A0A2WUS7"/>
<comment type="similarity">
    <text evidence="1">Belongs to the aldehyde dehydrogenase family.</text>
</comment>
<keyword evidence="5" id="KW-1185">Reference proteome</keyword>
<proteinExistence type="inferred from homology"/>
<dbReference type="SUPFAM" id="SSF53720">
    <property type="entry name" value="ALDH-like"/>
    <property type="match status" value="1"/>
</dbReference>
<dbReference type="GO" id="GO:0016620">
    <property type="term" value="F:oxidoreductase activity, acting on the aldehyde or oxo group of donors, NAD or NADP as acceptor"/>
    <property type="evidence" value="ECO:0007669"/>
    <property type="project" value="InterPro"/>
</dbReference>
<dbReference type="FunFam" id="3.40.309.10:FF:000009">
    <property type="entry name" value="Aldehyde dehydrogenase A"/>
    <property type="match status" value="1"/>
</dbReference>
<reference evidence="4 5" key="1">
    <citation type="journal article" date="2015" name="Genome Announc.">
        <title>Draft Genome Sequence of the Thermophile Thermus filiformis ATCC 43280, Producer of Carotenoid-(Di)glucoside-Branched Fatty Acid (Di)esters and Source of Hyperthermostable Enzymes of Biotechnological Interest.</title>
        <authorList>
            <person name="Mandelli F."/>
            <person name="Oliveira Ramires B."/>
            <person name="Couger M.B."/>
            <person name="Paixao D.A."/>
            <person name="Camilo C.M."/>
            <person name="Polikarpov I."/>
            <person name="Prade R."/>
            <person name="Riano-Pachon D.M."/>
            <person name="Squina F.M."/>
        </authorList>
    </citation>
    <scope>NUCLEOTIDE SEQUENCE [LARGE SCALE GENOMIC DNA]</scope>
    <source>
        <strain evidence="4 5">ATCC 43280</strain>
    </source>
</reference>
<dbReference type="PANTHER" id="PTHR11699">
    <property type="entry name" value="ALDEHYDE DEHYDROGENASE-RELATED"/>
    <property type="match status" value="1"/>
</dbReference>
<keyword evidence="2" id="KW-0560">Oxidoreductase</keyword>
<evidence type="ECO:0000313" key="5">
    <source>
        <dbReference type="Proteomes" id="UP000030364"/>
    </source>
</evidence>
<organism evidence="4 5">
    <name type="scientific">Thermus filiformis</name>
    <dbReference type="NCBI Taxonomy" id="276"/>
    <lineage>
        <taxon>Bacteria</taxon>
        <taxon>Thermotogati</taxon>
        <taxon>Deinococcota</taxon>
        <taxon>Deinococci</taxon>
        <taxon>Thermales</taxon>
        <taxon>Thermaceae</taxon>
        <taxon>Thermus</taxon>
    </lineage>
</organism>
<comment type="caution">
    <text evidence="4">The sequence shown here is derived from an EMBL/GenBank/DDBJ whole genome shotgun (WGS) entry which is preliminary data.</text>
</comment>
<evidence type="ECO:0000259" key="3">
    <source>
        <dbReference type="Pfam" id="PF00171"/>
    </source>
</evidence>
<evidence type="ECO:0000313" key="4">
    <source>
        <dbReference type="EMBL" id="KGQ22527.1"/>
    </source>
</evidence>
<evidence type="ECO:0000256" key="1">
    <source>
        <dbReference type="ARBA" id="ARBA00009986"/>
    </source>
</evidence>
<dbReference type="OrthoDB" id="9804734at2"/>
<dbReference type="PATRIC" id="fig|276.5.peg.664"/>
<evidence type="ECO:0000256" key="2">
    <source>
        <dbReference type="ARBA" id="ARBA00023002"/>
    </source>
</evidence>
<dbReference type="InterPro" id="IPR016163">
    <property type="entry name" value="Ald_DH_C"/>
</dbReference>
<sequence>MAEMFIGGEWRRARSGATYPVVNPATEEVVDHAPLGGIEDVEEAVRVAKEAFPSWSKKDFEERGEFLRRGVEILKAHREEIVETLTREQGKPLHEAQGEFDHLLHGLTYYADLATKIRGSYQPLPSRFGPSYGLIIKRPIGVAAAIVPWNFPLTLMGTKIGPALVAGNTVVVKPASTTPLAAIKVVGYLNEAGLPPGVLNIVTGPGRTVGEALVSHPDVRRVAFTGETATGRRILELSVPHFKRVTLELGGSDPVIICPDADLDKAVRGVLIGRFWNAGQACLAAKRVYVFEEVYDTFLEKLLAGVARYEPGEGWVKAERPRIRIGPLHTAKQREEVQAQLQDALAKGGKLLYGGKVPEGRERGFFFLPTVVAEPAHDSRVVREETFGPLLPIWKVKDIDEAIRMANDSIYGLGSSIWTYNVKWIHKAAQEIEAGMTWVNQIHYGYDELPFGGVKQSGYGKEHGIEALDYYFETKSVVVGDLE</sequence>
<dbReference type="PROSITE" id="PS00070">
    <property type="entry name" value="ALDEHYDE_DEHYDR_CYS"/>
    <property type="match status" value="1"/>
</dbReference>
<name>A0A0A2WUS7_THEFI</name>
<dbReference type="InterPro" id="IPR016161">
    <property type="entry name" value="Ald_DH/histidinol_DH"/>
</dbReference>
<dbReference type="Pfam" id="PF00171">
    <property type="entry name" value="Aldedh"/>
    <property type="match status" value="1"/>
</dbReference>
<dbReference type="InterPro" id="IPR016162">
    <property type="entry name" value="Ald_DH_N"/>
</dbReference>